<evidence type="ECO:0000256" key="5">
    <source>
        <dbReference type="ARBA" id="ARBA00023242"/>
    </source>
</evidence>
<keyword evidence="5" id="KW-0539">Nucleus</keyword>
<evidence type="ECO:0000259" key="7">
    <source>
        <dbReference type="PROSITE" id="PS50048"/>
    </source>
</evidence>
<dbReference type="InterPro" id="IPR050797">
    <property type="entry name" value="Carb_Metab_Trans_Reg"/>
</dbReference>
<evidence type="ECO:0000256" key="3">
    <source>
        <dbReference type="ARBA" id="ARBA00023125"/>
    </source>
</evidence>
<feature type="region of interest" description="Disordered" evidence="6">
    <location>
        <begin position="50"/>
        <end position="93"/>
    </location>
</feature>
<keyword evidence="9" id="KW-1185">Reference proteome</keyword>
<dbReference type="GO" id="GO:0000981">
    <property type="term" value="F:DNA-binding transcription factor activity, RNA polymerase II-specific"/>
    <property type="evidence" value="ECO:0007669"/>
    <property type="project" value="InterPro"/>
</dbReference>
<dbReference type="CDD" id="cd12148">
    <property type="entry name" value="fungal_TF_MHR"/>
    <property type="match status" value="1"/>
</dbReference>
<evidence type="ECO:0000256" key="1">
    <source>
        <dbReference type="ARBA" id="ARBA00022723"/>
    </source>
</evidence>
<feature type="region of interest" description="Disordered" evidence="6">
    <location>
        <begin position="532"/>
        <end position="554"/>
    </location>
</feature>
<gene>
    <name evidence="8" type="ORF">BDV29DRAFT_169787</name>
</gene>
<dbReference type="AlphaFoldDB" id="A0A5N5XBM7"/>
<keyword evidence="2" id="KW-0805">Transcription regulation</keyword>
<dbReference type="GO" id="GO:0005634">
    <property type="term" value="C:nucleus"/>
    <property type="evidence" value="ECO:0007669"/>
    <property type="project" value="TreeGrafter"/>
</dbReference>
<feature type="domain" description="Zn(2)-C6 fungal-type" evidence="7">
    <location>
        <begin position="16"/>
        <end position="48"/>
    </location>
</feature>
<dbReference type="PANTHER" id="PTHR31668:SF10">
    <property type="entry name" value="ZN(II)2CYS6 TRANSCRIPTION FACTOR (EUROFUNG)"/>
    <property type="match status" value="1"/>
</dbReference>
<dbReference type="GO" id="GO:0003677">
    <property type="term" value="F:DNA binding"/>
    <property type="evidence" value="ECO:0007669"/>
    <property type="project" value="UniProtKB-KW"/>
</dbReference>
<dbReference type="InterPro" id="IPR007219">
    <property type="entry name" value="XnlR_reg_dom"/>
</dbReference>
<keyword evidence="1" id="KW-0479">Metal-binding</keyword>
<dbReference type="GO" id="GO:0008270">
    <property type="term" value="F:zinc ion binding"/>
    <property type="evidence" value="ECO:0007669"/>
    <property type="project" value="InterPro"/>
</dbReference>
<dbReference type="InterPro" id="IPR036864">
    <property type="entry name" value="Zn2-C6_fun-type_DNA-bd_sf"/>
</dbReference>
<evidence type="ECO:0000256" key="4">
    <source>
        <dbReference type="ARBA" id="ARBA00023163"/>
    </source>
</evidence>
<dbReference type="SUPFAM" id="SSF57701">
    <property type="entry name" value="Zn2/Cys6 DNA-binding domain"/>
    <property type="match status" value="1"/>
</dbReference>
<dbReference type="GO" id="GO:0006351">
    <property type="term" value="P:DNA-templated transcription"/>
    <property type="evidence" value="ECO:0007669"/>
    <property type="project" value="InterPro"/>
</dbReference>
<dbReference type="Pfam" id="PF00172">
    <property type="entry name" value="Zn_clus"/>
    <property type="match status" value="1"/>
</dbReference>
<reference evidence="8 9" key="1">
    <citation type="submission" date="2019-04" db="EMBL/GenBank/DDBJ databases">
        <title>Friends and foes A comparative genomics study of 23 Aspergillus species from section Flavi.</title>
        <authorList>
            <consortium name="DOE Joint Genome Institute"/>
            <person name="Kjaerbolling I."/>
            <person name="Vesth T."/>
            <person name="Frisvad J.C."/>
            <person name="Nybo J.L."/>
            <person name="Theobald S."/>
            <person name="Kildgaard S."/>
            <person name="Isbrandt T."/>
            <person name="Kuo A."/>
            <person name="Sato A."/>
            <person name="Lyhne E.K."/>
            <person name="Kogle M.E."/>
            <person name="Wiebenga A."/>
            <person name="Kun R.S."/>
            <person name="Lubbers R.J."/>
            <person name="Makela M.R."/>
            <person name="Barry K."/>
            <person name="Chovatia M."/>
            <person name="Clum A."/>
            <person name="Daum C."/>
            <person name="Haridas S."/>
            <person name="He G."/>
            <person name="LaButti K."/>
            <person name="Lipzen A."/>
            <person name="Mondo S."/>
            <person name="Riley R."/>
            <person name="Salamov A."/>
            <person name="Simmons B.A."/>
            <person name="Magnuson J.K."/>
            <person name="Henrissat B."/>
            <person name="Mortensen U.H."/>
            <person name="Larsen T.O."/>
            <person name="Devries R.P."/>
            <person name="Grigoriev I.V."/>
            <person name="Machida M."/>
            <person name="Baker S.E."/>
            <person name="Andersen M.R."/>
        </authorList>
    </citation>
    <scope>NUCLEOTIDE SEQUENCE [LARGE SCALE GENOMIC DNA]</scope>
    <source>
        <strain evidence="8 9">CBS 151.66</strain>
    </source>
</reference>
<name>A0A5N5XBM7_9EURO</name>
<proteinExistence type="predicted"/>
<dbReference type="EMBL" id="ML732178">
    <property type="protein sequence ID" value="KAB8076640.1"/>
    <property type="molecule type" value="Genomic_DNA"/>
</dbReference>
<dbReference type="PROSITE" id="PS00463">
    <property type="entry name" value="ZN2_CY6_FUNGAL_1"/>
    <property type="match status" value="1"/>
</dbReference>
<dbReference type="SMART" id="SM00066">
    <property type="entry name" value="GAL4"/>
    <property type="match status" value="1"/>
</dbReference>
<evidence type="ECO:0000313" key="9">
    <source>
        <dbReference type="Proteomes" id="UP000326565"/>
    </source>
</evidence>
<evidence type="ECO:0000313" key="8">
    <source>
        <dbReference type="EMBL" id="KAB8076640.1"/>
    </source>
</evidence>
<keyword evidence="3" id="KW-0238">DNA-binding</keyword>
<organism evidence="8 9">
    <name type="scientific">Aspergillus leporis</name>
    <dbReference type="NCBI Taxonomy" id="41062"/>
    <lineage>
        <taxon>Eukaryota</taxon>
        <taxon>Fungi</taxon>
        <taxon>Dikarya</taxon>
        <taxon>Ascomycota</taxon>
        <taxon>Pezizomycotina</taxon>
        <taxon>Eurotiomycetes</taxon>
        <taxon>Eurotiomycetidae</taxon>
        <taxon>Eurotiales</taxon>
        <taxon>Aspergillaceae</taxon>
        <taxon>Aspergillus</taxon>
        <taxon>Aspergillus subgen. Circumdati</taxon>
    </lineage>
</organism>
<dbReference type="Gene3D" id="4.10.240.10">
    <property type="entry name" value="Zn(2)-C6 fungal-type DNA-binding domain"/>
    <property type="match status" value="1"/>
</dbReference>
<dbReference type="CDD" id="cd00067">
    <property type="entry name" value="GAL4"/>
    <property type="match status" value="1"/>
</dbReference>
<sequence length="580" mass="66029">MMQEQRRPYRSHKVPACDRCRRFKRRCTGGTPEQPCVLCSLQEVPCIISSSPKGSSSSHRRVKRDQRRVQPPRIVPSDSIENVPSSAPEDGEIGQEQIDCDYHGSPGQAQSKMELSMFTSPVLSEDIRILERYMSSKSTSVEGTGSSGNPMVFLKVPRRREGLSMAENPGKHQREIVMQILQPYADELVRLYFEDIHPAFPILDEHLFLELYKAGSKLSPVLSCYFFAVSLILWHHSPVLTQFPKPDPDFIWNLAVEGLQQDFLIPGLSTMYSVLLDMTGRPICSMIVNTVNNGRAATLAQALGLNRDPTNWKRPKSEKSLRIRLWWAVIIHDRWSSFAHGISPTITKSRYDVPIPALTDIVTSTNQSDKRIKAAHSFIHLCTLTEILGEALPLVYDLNINQNEIWKQIRRLTADLDEWEDHLPIYLRRNSDDSPRVSGSSSLQLGYLAVRLLLNRISLHAATGSPDIDRPQTTRYHLSQLRKSAQDIATYVCSLTKAQLQEFWLPCTLPPFLQTLKSSYNLNFNLIFNTPSPPKNRYSPPPNPNGHNPPPLHHRINRQVHNRIHQNKSPQLLDETPDRR</sequence>
<dbReference type="PANTHER" id="PTHR31668">
    <property type="entry name" value="GLUCOSE TRANSPORT TRANSCRIPTION REGULATOR RGT1-RELATED-RELATED"/>
    <property type="match status" value="1"/>
</dbReference>
<dbReference type="Proteomes" id="UP000326565">
    <property type="component" value="Unassembled WGS sequence"/>
</dbReference>
<dbReference type="Pfam" id="PF04082">
    <property type="entry name" value="Fungal_trans"/>
    <property type="match status" value="1"/>
</dbReference>
<evidence type="ECO:0000256" key="2">
    <source>
        <dbReference type="ARBA" id="ARBA00023015"/>
    </source>
</evidence>
<dbReference type="PROSITE" id="PS50048">
    <property type="entry name" value="ZN2_CY6_FUNGAL_2"/>
    <property type="match status" value="1"/>
</dbReference>
<keyword evidence="4" id="KW-0804">Transcription</keyword>
<dbReference type="SMART" id="SM00906">
    <property type="entry name" value="Fungal_trans"/>
    <property type="match status" value="1"/>
</dbReference>
<accession>A0A5N5XBM7</accession>
<dbReference type="GO" id="GO:0001080">
    <property type="term" value="P:nitrogen catabolite activation of transcription from RNA polymerase II promoter"/>
    <property type="evidence" value="ECO:0007669"/>
    <property type="project" value="TreeGrafter"/>
</dbReference>
<dbReference type="InterPro" id="IPR001138">
    <property type="entry name" value="Zn2Cys6_DnaBD"/>
</dbReference>
<feature type="compositionally biased region" description="Pro residues" evidence="6">
    <location>
        <begin position="532"/>
        <end position="551"/>
    </location>
</feature>
<protein>
    <submittedName>
        <fullName evidence="8">Fungal-specific transcription factor domain-containing protein</fullName>
    </submittedName>
</protein>
<evidence type="ECO:0000256" key="6">
    <source>
        <dbReference type="SAM" id="MobiDB-lite"/>
    </source>
</evidence>
<dbReference type="OrthoDB" id="3034343at2759"/>